<gene>
    <name evidence="2" type="ORF">IWX46DRAFT_166718</name>
</gene>
<keyword evidence="3" id="KW-1185">Reference proteome</keyword>
<proteinExistence type="predicted"/>
<sequence>MIISSVSANAAILLLSFTTIVAGTGCDCPHGVSREKIQLQDLCTDQACTWCGDWNGEAYDSIRAIAQRGRSAMRLKGLASTVIANPTTQIVEETPATLKEMPMGVFGFYRSFLSRVGRFPGQGQDGGLELHM</sequence>
<reference evidence="2 3" key="1">
    <citation type="submission" date="2024-04" db="EMBL/GenBank/DDBJ databases">
        <title>Phyllosticta paracitricarpa is synonymous to the EU quarantine fungus P. citricarpa based on phylogenomic analyses.</title>
        <authorList>
            <consortium name="Lawrence Berkeley National Laboratory"/>
            <person name="Van Ingen-Buijs V.A."/>
            <person name="Van Westerhoven A.C."/>
            <person name="Haridas S."/>
            <person name="Skiadas P."/>
            <person name="Martin F."/>
            <person name="Groenewald J.Z."/>
            <person name="Crous P.W."/>
            <person name="Seidl M.F."/>
        </authorList>
    </citation>
    <scope>NUCLEOTIDE SEQUENCE [LARGE SCALE GENOMIC DNA]</scope>
    <source>
        <strain evidence="2 3">CBS 122670</strain>
    </source>
</reference>
<comment type="caution">
    <text evidence="2">The sequence shown here is derived from an EMBL/GenBank/DDBJ whole genome shotgun (WGS) entry which is preliminary data.</text>
</comment>
<protein>
    <submittedName>
        <fullName evidence="2">Uncharacterized protein</fullName>
    </submittedName>
</protein>
<feature type="chain" id="PRO_5046387314" evidence="1">
    <location>
        <begin position="24"/>
        <end position="132"/>
    </location>
</feature>
<name>A0ABR1M633_9PEZI</name>
<evidence type="ECO:0000313" key="2">
    <source>
        <dbReference type="EMBL" id="KAK7543060.1"/>
    </source>
</evidence>
<dbReference type="EMBL" id="JBBPDW010000022">
    <property type="protein sequence ID" value="KAK7543060.1"/>
    <property type="molecule type" value="Genomic_DNA"/>
</dbReference>
<accession>A0ABR1M633</accession>
<organism evidence="2 3">
    <name type="scientific">Phyllosticta citricarpa</name>
    <dbReference type="NCBI Taxonomy" id="55181"/>
    <lineage>
        <taxon>Eukaryota</taxon>
        <taxon>Fungi</taxon>
        <taxon>Dikarya</taxon>
        <taxon>Ascomycota</taxon>
        <taxon>Pezizomycotina</taxon>
        <taxon>Dothideomycetes</taxon>
        <taxon>Dothideomycetes incertae sedis</taxon>
        <taxon>Botryosphaeriales</taxon>
        <taxon>Phyllostictaceae</taxon>
        <taxon>Phyllosticta</taxon>
    </lineage>
</organism>
<keyword evidence="1" id="KW-0732">Signal</keyword>
<evidence type="ECO:0000313" key="3">
    <source>
        <dbReference type="Proteomes" id="UP001365128"/>
    </source>
</evidence>
<dbReference type="Proteomes" id="UP001365128">
    <property type="component" value="Unassembled WGS sequence"/>
</dbReference>
<feature type="signal peptide" evidence="1">
    <location>
        <begin position="1"/>
        <end position="23"/>
    </location>
</feature>
<evidence type="ECO:0000256" key="1">
    <source>
        <dbReference type="SAM" id="SignalP"/>
    </source>
</evidence>